<name>A0ABY4EUJ4_9BACI</name>
<sequence>MKNSSTAKWKIVLIVLVGMFSLNFNWYFNNPETGVNREWTIPLFPLGVGIIYLIARSEPFRWQRVRAYAWWGFTASYLFLLASFIELGLQNIFYPEDQLDTYLAQMNQAEIVYENSSAPANVVIDHTVSSEVINSATIQDSNHLSGNQMEEEKFPYVLRGVQSKWGSGYYPAIYI</sequence>
<accession>A0ABY4EUJ4</accession>
<keyword evidence="1" id="KW-0472">Membrane</keyword>
<dbReference type="Proteomes" id="UP000831782">
    <property type="component" value="Chromosome"/>
</dbReference>
<organism evidence="2 3">
    <name type="scientific">Gracilibacillus caseinilyticus</name>
    <dbReference type="NCBI Taxonomy" id="2932256"/>
    <lineage>
        <taxon>Bacteria</taxon>
        <taxon>Bacillati</taxon>
        <taxon>Bacillota</taxon>
        <taxon>Bacilli</taxon>
        <taxon>Bacillales</taxon>
        <taxon>Bacillaceae</taxon>
        <taxon>Gracilibacillus</taxon>
    </lineage>
</organism>
<keyword evidence="1" id="KW-0812">Transmembrane</keyword>
<reference evidence="2 3" key="1">
    <citation type="submission" date="2022-04" db="EMBL/GenBank/DDBJ databases">
        <title>Gracilibacillus sp. isolated from saltern.</title>
        <authorList>
            <person name="Won M."/>
            <person name="Lee C.-M."/>
            <person name="Woen H.-Y."/>
            <person name="Kwon S.-W."/>
        </authorList>
    </citation>
    <scope>NUCLEOTIDE SEQUENCE [LARGE SCALE GENOMIC DNA]</scope>
    <source>
        <strain evidence="2 3">SSWR10-1</strain>
    </source>
</reference>
<proteinExistence type="predicted"/>
<gene>
    <name evidence="2" type="ORF">MUN88_18830</name>
</gene>
<keyword evidence="1" id="KW-1133">Transmembrane helix</keyword>
<keyword evidence="3" id="KW-1185">Reference proteome</keyword>
<evidence type="ECO:0000313" key="3">
    <source>
        <dbReference type="Proteomes" id="UP000831782"/>
    </source>
</evidence>
<evidence type="ECO:0000313" key="2">
    <source>
        <dbReference type="EMBL" id="UOQ48084.1"/>
    </source>
</evidence>
<dbReference type="EMBL" id="CP095072">
    <property type="protein sequence ID" value="UOQ48084.1"/>
    <property type="molecule type" value="Genomic_DNA"/>
</dbReference>
<dbReference type="RefSeq" id="WP_244718075.1">
    <property type="nucleotide sequence ID" value="NZ_CP095072.1"/>
</dbReference>
<feature type="transmembrane region" description="Helical" evidence="1">
    <location>
        <begin position="39"/>
        <end position="55"/>
    </location>
</feature>
<feature type="transmembrane region" description="Helical" evidence="1">
    <location>
        <begin position="67"/>
        <end position="85"/>
    </location>
</feature>
<evidence type="ECO:0000256" key="1">
    <source>
        <dbReference type="SAM" id="Phobius"/>
    </source>
</evidence>
<protein>
    <submittedName>
        <fullName evidence="2">Uncharacterized protein</fullName>
    </submittedName>
</protein>
<feature type="transmembrane region" description="Helical" evidence="1">
    <location>
        <begin position="7"/>
        <end position="27"/>
    </location>
</feature>